<accession>A0A1R3WYJ7</accession>
<evidence type="ECO:0000313" key="3">
    <source>
        <dbReference type="EMBL" id="SIT83547.1"/>
    </source>
</evidence>
<feature type="region of interest" description="Disordered" evidence="1">
    <location>
        <begin position="75"/>
        <end position="96"/>
    </location>
</feature>
<keyword evidence="4" id="KW-1185">Reference proteome</keyword>
<reference evidence="4" key="1">
    <citation type="submission" date="2017-01" db="EMBL/GenBank/DDBJ databases">
        <authorList>
            <person name="Varghese N."/>
            <person name="Submissions S."/>
        </authorList>
    </citation>
    <scope>NUCLEOTIDE SEQUENCE [LARGE SCALE GENOMIC DNA]</scope>
    <source>
        <strain evidence="4">LP100</strain>
    </source>
</reference>
<dbReference type="Gene3D" id="2.60.40.10">
    <property type="entry name" value="Immunoglobulins"/>
    <property type="match status" value="1"/>
</dbReference>
<dbReference type="EMBL" id="FTPP01000001">
    <property type="protein sequence ID" value="SIT83547.1"/>
    <property type="molecule type" value="Genomic_DNA"/>
</dbReference>
<evidence type="ECO:0000313" key="4">
    <source>
        <dbReference type="Proteomes" id="UP000187181"/>
    </source>
</evidence>
<proteinExistence type="predicted"/>
<dbReference type="RefSeq" id="WP_076666728.1">
    <property type="nucleotide sequence ID" value="NZ_FTPP01000001.1"/>
</dbReference>
<dbReference type="InterPro" id="IPR032640">
    <property type="entry name" value="AMPK1_CBM"/>
</dbReference>
<dbReference type="CDD" id="cd07184">
    <property type="entry name" value="E_set_Isoamylase_like_N"/>
    <property type="match status" value="1"/>
</dbReference>
<dbReference type="Proteomes" id="UP000187181">
    <property type="component" value="Unassembled WGS sequence"/>
</dbReference>
<keyword evidence="3" id="KW-0418">Kinase</keyword>
<dbReference type="GO" id="GO:0016301">
    <property type="term" value="F:kinase activity"/>
    <property type="evidence" value="ECO:0007669"/>
    <property type="project" value="UniProtKB-KW"/>
</dbReference>
<evidence type="ECO:0000256" key="1">
    <source>
        <dbReference type="SAM" id="MobiDB-lite"/>
    </source>
</evidence>
<name>A0A1R3WYJ7_9BACT</name>
<dbReference type="InterPro" id="IPR014756">
    <property type="entry name" value="Ig_E-set"/>
</dbReference>
<feature type="domain" description="AMP-activated protein kinase glycogen-binding" evidence="2">
    <location>
        <begin position="23"/>
        <end position="91"/>
    </location>
</feature>
<gene>
    <name evidence="3" type="ORF">SAMN05444128_1279</name>
</gene>
<protein>
    <submittedName>
        <fullName evidence="3">Glycogen recognition site of AMP-activated protein kinase</fullName>
    </submittedName>
</protein>
<dbReference type="InterPro" id="IPR013783">
    <property type="entry name" value="Ig-like_fold"/>
</dbReference>
<dbReference type="AlphaFoldDB" id="A0A1R3WYJ7"/>
<dbReference type="STRING" id="1317125.SAMN05444128_1279"/>
<dbReference type="SUPFAM" id="SSF81296">
    <property type="entry name" value="E set domains"/>
    <property type="match status" value="1"/>
</dbReference>
<dbReference type="OrthoDB" id="5451596at2"/>
<sequence>MIQKTYLKTKDQCKVKFTMSLTDAERVEIRGLNNDWETPIPMKKRKDGVFECVQSLPRHTQHEFKYLVNGTEWRNDPDADGEAPNEYGGSNSLLVL</sequence>
<evidence type="ECO:0000259" key="2">
    <source>
        <dbReference type="Pfam" id="PF16561"/>
    </source>
</evidence>
<keyword evidence="3" id="KW-0808">Transferase</keyword>
<organism evidence="3 4">
    <name type="scientific">Pontibacter indicus</name>
    <dbReference type="NCBI Taxonomy" id="1317125"/>
    <lineage>
        <taxon>Bacteria</taxon>
        <taxon>Pseudomonadati</taxon>
        <taxon>Bacteroidota</taxon>
        <taxon>Cytophagia</taxon>
        <taxon>Cytophagales</taxon>
        <taxon>Hymenobacteraceae</taxon>
        <taxon>Pontibacter</taxon>
    </lineage>
</organism>
<dbReference type="Pfam" id="PF16561">
    <property type="entry name" value="AMPK1_CBM"/>
    <property type="match status" value="1"/>
</dbReference>